<evidence type="ECO:0000313" key="1">
    <source>
        <dbReference type="EMBL" id="KAK4028275.1"/>
    </source>
</evidence>
<sequence>MTNLSFCTKTVKLNAVKLLPIVGYNLLRGQEIREKSVEGFNAGHHVTDLVVTTEPIDGRFCSPDAFHFTEVTKMDAVHYLSSQRYWNDESFSIKDDVADFTEGVAHIPIRPGWEWTVTLFVGPVRQQHFLDYFQSRILVSGSTVTGSRILERDNMV</sequence>
<gene>
    <name evidence="1" type="ORF">OUZ56_017555</name>
</gene>
<organism evidence="1 2">
    <name type="scientific">Daphnia magna</name>
    <dbReference type="NCBI Taxonomy" id="35525"/>
    <lineage>
        <taxon>Eukaryota</taxon>
        <taxon>Metazoa</taxon>
        <taxon>Ecdysozoa</taxon>
        <taxon>Arthropoda</taxon>
        <taxon>Crustacea</taxon>
        <taxon>Branchiopoda</taxon>
        <taxon>Diplostraca</taxon>
        <taxon>Cladocera</taxon>
        <taxon>Anomopoda</taxon>
        <taxon>Daphniidae</taxon>
        <taxon>Daphnia</taxon>
    </lineage>
</organism>
<protein>
    <submittedName>
        <fullName evidence="1">Uncharacterized protein</fullName>
    </submittedName>
</protein>
<accession>A0ABR0AT28</accession>
<dbReference type="EMBL" id="JAOYFB010000038">
    <property type="protein sequence ID" value="KAK4028275.1"/>
    <property type="molecule type" value="Genomic_DNA"/>
</dbReference>
<evidence type="ECO:0000313" key="2">
    <source>
        <dbReference type="Proteomes" id="UP001234178"/>
    </source>
</evidence>
<name>A0ABR0AT28_9CRUS</name>
<dbReference type="Proteomes" id="UP001234178">
    <property type="component" value="Unassembled WGS sequence"/>
</dbReference>
<keyword evidence="2" id="KW-1185">Reference proteome</keyword>
<reference evidence="1 2" key="1">
    <citation type="journal article" date="2023" name="Nucleic Acids Res.">
        <title>The hologenome of Daphnia magna reveals possible DNA methylation and microbiome-mediated evolution of the host genome.</title>
        <authorList>
            <person name="Chaturvedi A."/>
            <person name="Li X."/>
            <person name="Dhandapani V."/>
            <person name="Marshall H."/>
            <person name="Kissane S."/>
            <person name="Cuenca-Cambronero M."/>
            <person name="Asole G."/>
            <person name="Calvet F."/>
            <person name="Ruiz-Romero M."/>
            <person name="Marangio P."/>
            <person name="Guigo R."/>
            <person name="Rago D."/>
            <person name="Mirbahai L."/>
            <person name="Eastwood N."/>
            <person name="Colbourne J.K."/>
            <person name="Zhou J."/>
            <person name="Mallon E."/>
            <person name="Orsini L."/>
        </authorList>
    </citation>
    <scope>NUCLEOTIDE SEQUENCE [LARGE SCALE GENOMIC DNA]</scope>
    <source>
        <strain evidence="1">LRV0_1</strain>
    </source>
</reference>
<proteinExistence type="predicted"/>
<comment type="caution">
    <text evidence="1">The sequence shown here is derived from an EMBL/GenBank/DDBJ whole genome shotgun (WGS) entry which is preliminary data.</text>
</comment>